<evidence type="ECO:0000313" key="1">
    <source>
        <dbReference type="EMBL" id="TYR29679.1"/>
    </source>
</evidence>
<reference evidence="1 2" key="1">
    <citation type="submission" date="2019-08" db="EMBL/GenBank/DDBJ databases">
        <authorList>
            <person name="Seo Y.L."/>
        </authorList>
    </citation>
    <scope>NUCLEOTIDE SEQUENCE [LARGE SCALE GENOMIC DNA]</scope>
    <source>
        <strain evidence="1 2">MaA-C15</strain>
    </source>
</reference>
<sequence>MTFSIVARCPRTGEFGISATTALPAVGKLLTHASPGAGAIATQARLNPYLGIDGIRMLQSGMSAQDTIAALGETDPRMDRRQLGVIDRDGTTAIWTGEGCKPWAGGATHRDFCVQGNRLEGPQVIEAAVIEFRQSESQPLVERLVRALAAGMAAGGDRKEERSATVYVVATEEYPLWDIRVDDHDDPIGELVRLHGVFDRELLPHIRRMATRANPAGVFEEGDV</sequence>
<proteinExistence type="predicted"/>
<gene>
    <name evidence="1" type="ORF">FY036_22810</name>
</gene>
<dbReference type="RefSeq" id="WP_148916987.1">
    <property type="nucleotide sequence ID" value="NZ_VSZS01000068.1"/>
</dbReference>
<dbReference type="PANTHER" id="PTHR39328:SF1">
    <property type="entry name" value="BLL2871 PROTEIN"/>
    <property type="match status" value="1"/>
</dbReference>
<dbReference type="OrthoDB" id="9790012at2"/>
<name>A0A5D4GPJ8_9HYPH</name>
<dbReference type="InterPro" id="IPR029055">
    <property type="entry name" value="Ntn_hydrolases_N"/>
</dbReference>
<keyword evidence="2" id="KW-1185">Reference proteome</keyword>
<reference evidence="1 2" key="2">
    <citation type="submission" date="2019-09" db="EMBL/GenBank/DDBJ databases">
        <title>Mesorhizobium sp. MaA-C15 isolated from Microcystis aeruginosa.</title>
        <authorList>
            <person name="Jeong S.E."/>
            <person name="Jin H.M."/>
            <person name="Jeon C.O."/>
        </authorList>
    </citation>
    <scope>NUCLEOTIDE SEQUENCE [LARGE SCALE GENOMIC DNA]</scope>
    <source>
        <strain evidence="1 2">MaA-C15</strain>
    </source>
</reference>
<dbReference type="EMBL" id="VSZS01000068">
    <property type="protein sequence ID" value="TYR29679.1"/>
    <property type="molecule type" value="Genomic_DNA"/>
</dbReference>
<dbReference type="AlphaFoldDB" id="A0A5D4GPJ8"/>
<comment type="caution">
    <text evidence="1">The sequence shown here is derived from an EMBL/GenBank/DDBJ whole genome shotgun (WGS) entry which is preliminary data.</text>
</comment>
<organism evidence="1 2">
    <name type="scientific">Neoaquamicrobium microcysteis</name>
    <dbReference type="NCBI Taxonomy" id="2682781"/>
    <lineage>
        <taxon>Bacteria</taxon>
        <taxon>Pseudomonadati</taxon>
        <taxon>Pseudomonadota</taxon>
        <taxon>Alphaproteobacteria</taxon>
        <taxon>Hyphomicrobiales</taxon>
        <taxon>Phyllobacteriaceae</taxon>
        <taxon>Neoaquamicrobium</taxon>
    </lineage>
</organism>
<dbReference type="SUPFAM" id="SSF56235">
    <property type="entry name" value="N-terminal nucleophile aminohydrolases (Ntn hydrolases)"/>
    <property type="match status" value="1"/>
</dbReference>
<protein>
    <submittedName>
        <fullName evidence="1">DUF1028 domain-containing protein</fullName>
    </submittedName>
</protein>
<dbReference type="Proteomes" id="UP000323258">
    <property type="component" value="Unassembled WGS sequence"/>
</dbReference>
<evidence type="ECO:0000313" key="2">
    <source>
        <dbReference type="Proteomes" id="UP000323258"/>
    </source>
</evidence>
<dbReference type="Pfam" id="PF06267">
    <property type="entry name" value="DUF1028"/>
    <property type="match status" value="1"/>
</dbReference>
<accession>A0A5D4GPJ8</accession>
<dbReference type="Gene3D" id="3.60.20.10">
    <property type="entry name" value="Glutamine Phosphoribosylpyrophosphate, subunit 1, domain 1"/>
    <property type="match status" value="1"/>
</dbReference>
<dbReference type="PANTHER" id="PTHR39328">
    <property type="entry name" value="BLL2871 PROTEIN"/>
    <property type="match status" value="1"/>
</dbReference>
<dbReference type="InterPro" id="IPR010430">
    <property type="entry name" value="DUF1028"/>
</dbReference>